<protein>
    <recommendedName>
        <fullName evidence="7">Malectin-like domain-containing protein</fullName>
    </recommendedName>
</protein>
<dbReference type="AlphaFoldDB" id="A0AAV8S7S5"/>
<dbReference type="InterPro" id="IPR024788">
    <property type="entry name" value="Malectin-like_Carb-bd_dom"/>
</dbReference>
<evidence type="ECO:0000259" key="7">
    <source>
        <dbReference type="Pfam" id="PF12819"/>
    </source>
</evidence>
<dbReference type="GO" id="GO:0005685">
    <property type="term" value="C:U1 snRNP"/>
    <property type="evidence" value="ECO:0007669"/>
    <property type="project" value="InterPro"/>
</dbReference>
<name>A0AAV8S7S5_9ROSI</name>
<evidence type="ECO:0000256" key="1">
    <source>
        <dbReference type="ARBA" id="ARBA00004167"/>
    </source>
</evidence>
<comment type="similarity">
    <text evidence="2">Belongs to the Luc7 family.</text>
</comment>
<feature type="domain" description="Malectin-like" evidence="7">
    <location>
        <begin position="145"/>
        <end position="254"/>
    </location>
</feature>
<dbReference type="Pfam" id="PF12819">
    <property type="entry name" value="Malectin_like"/>
    <property type="match status" value="1"/>
</dbReference>
<dbReference type="EMBL" id="JAIWQS010000012">
    <property type="protein sequence ID" value="KAJ8748172.1"/>
    <property type="molecule type" value="Genomic_DNA"/>
</dbReference>
<evidence type="ECO:0000256" key="5">
    <source>
        <dbReference type="ARBA" id="ARBA00022989"/>
    </source>
</evidence>
<dbReference type="GO" id="GO:0016020">
    <property type="term" value="C:membrane"/>
    <property type="evidence" value="ECO:0007669"/>
    <property type="project" value="UniProtKB-SubCell"/>
</dbReference>
<evidence type="ECO:0000256" key="3">
    <source>
        <dbReference type="ARBA" id="ARBA00022692"/>
    </source>
</evidence>
<evidence type="ECO:0000256" key="4">
    <source>
        <dbReference type="ARBA" id="ARBA00022729"/>
    </source>
</evidence>
<dbReference type="Proteomes" id="UP001159364">
    <property type="component" value="Linkage Group LG12"/>
</dbReference>
<comment type="subcellular location">
    <subcellularLocation>
        <location evidence="1">Membrane</location>
        <topology evidence="1">Single-pass membrane protein</topology>
    </subcellularLocation>
</comment>
<gene>
    <name evidence="8" type="ORF">K2173_000580</name>
</gene>
<proteinExistence type="inferred from homology"/>
<evidence type="ECO:0000313" key="9">
    <source>
        <dbReference type="Proteomes" id="UP001159364"/>
    </source>
</evidence>
<dbReference type="Pfam" id="PF03194">
    <property type="entry name" value="LUC7"/>
    <property type="match status" value="1"/>
</dbReference>
<keyword evidence="3" id="KW-0812">Transmembrane</keyword>
<evidence type="ECO:0000256" key="6">
    <source>
        <dbReference type="ARBA" id="ARBA00023136"/>
    </source>
</evidence>
<keyword evidence="4" id="KW-0732">Signal</keyword>
<dbReference type="InterPro" id="IPR004882">
    <property type="entry name" value="Luc7-rel"/>
</dbReference>
<dbReference type="PANTHER" id="PTHR45631:SF19">
    <property type="entry name" value="PROTEIN KINASE DOMAIN-CONTAINING PROTEIN"/>
    <property type="match status" value="1"/>
</dbReference>
<keyword evidence="6" id="KW-0472">Membrane</keyword>
<keyword evidence="9" id="KW-1185">Reference proteome</keyword>
<dbReference type="GO" id="GO:0003729">
    <property type="term" value="F:mRNA binding"/>
    <property type="evidence" value="ECO:0007669"/>
    <property type="project" value="InterPro"/>
</dbReference>
<dbReference type="PANTHER" id="PTHR45631">
    <property type="entry name" value="OS07G0107800 PROTEIN-RELATED"/>
    <property type="match status" value="1"/>
</dbReference>
<keyword evidence="5" id="KW-1133">Transmembrane helix</keyword>
<organism evidence="8 9">
    <name type="scientific">Erythroxylum novogranatense</name>
    <dbReference type="NCBI Taxonomy" id="1862640"/>
    <lineage>
        <taxon>Eukaryota</taxon>
        <taxon>Viridiplantae</taxon>
        <taxon>Streptophyta</taxon>
        <taxon>Embryophyta</taxon>
        <taxon>Tracheophyta</taxon>
        <taxon>Spermatophyta</taxon>
        <taxon>Magnoliopsida</taxon>
        <taxon>eudicotyledons</taxon>
        <taxon>Gunneridae</taxon>
        <taxon>Pentapetalae</taxon>
        <taxon>rosids</taxon>
        <taxon>fabids</taxon>
        <taxon>Malpighiales</taxon>
        <taxon>Erythroxylaceae</taxon>
        <taxon>Erythroxylum</taxon>
    </lineage>
</organism>
<evidence type="ECO:0000313" key="8">
    <source>
        <dbReference type="EMBL" id="KAJ8748172.1"/>
    </source>
</evidence>
<reference evidence="8 9" key="1">
    <citation type="submission" date="2021-09" db="EMBL/GenBank/DDBJ databases">
        <title>Genomic insights and catalytic innovation underlie evolution of tropane alkaloids biosynthesis.</title>
        <authorList>
            <person name="Wang Y.-J."/>
            <person name="Tian T."/>
            <person name="Huang J.-P."/>
            <person name="Huang S.-X."/>
        </authorList>
    </citation>
    <scope>NUCLEOTIDE SEQUENCE [LARGE SCALE GENOMIC DNA]</scope>
    <source>
        <strain evidence="8">KIB-2018</strain>
        <tissue evidence="8">Leaf</tissue>
    </source>
</reference>
<comment type="caution">
    <text evidence="8">The sequence shown here is derived from an EMBL/GenBank/DDBJ whole genome shotgun (WGS) entry which is preliminary data.</text>
</comment>
<evidence type="ECO:0000256" key="2">
    <source>
        <dbReference type="ARBA" id="ARBA00005655"/>
    </source>
</evidence>
<dbReference type="GO" id="GO:0006376">
    <property type="term" value="P:mRNA splice site recognition"/>
    <property type="evidence" value="ECO:0007669"/>
    <property type="project" value="InterPro"/>
</dbReference>
<sequence length="261" mass="30666">MVYYLDRNLTAEEREGYKEIRWDSKEVCAYYMARFCPHDHFVNTKCDLGKEINLNFSIDNNKLMEEPKDVNEEMRIHKASPFDIKTKQEAEKVAVELLVTRLEHGSCEDIHFRVGAKAIVVQSPYVAQVQLLRERLDELPEYIVCSVSSTSNYTDPKTRLAWISDNGIMNNGKPAIVQNPTRNWMQYQTRRDFPVENKKYYYTINTKERRRYLVCATFLYGDLGDEGAYPKFDLYIDATKWSTMTILDASRVYYHQLGEMI</sequence>
<accession>A0AAV8S7S5</accession>